<feature type="compositionally biased region" description="Pro residues" evidence="1">
    <location>
        <begin position="35"/>
        <end position="46"/>
    </location>
</feature>
<feature type="region of interest" description="Disordered" evidence="1">
    <location>
        <begin position="148"/>
        <end position="234"/>
    </location>
</feature>
<feature type="compositionally biased region" description="Acidic residues" evidence="1">
    <location>
        <begin position="180"/>
        <end position="201"/>
    </location>
</feature>
<feature type="compositionally biased region" description="Basic and acidic residues" evidence="1">
    <location>
        <begin position="202"/>
        <end position="223"/>
    </location>
</feature>
<dbReference type="InterPro" id="IPR055969">
    <property type="entry name" value="DUF7547"/>
</dbReference>
<keyword evidence="3" id="KW-1185">Reference proteome</keyword>
<feature type="compositionally biased region" description="Basic and acidic residues" evidence="1">
    <location>
        <begin position="1"/>
        <end position="14"/>
    </location>
</feature>
<feature type="compositionally biased region" description="Basic and acidic residues" evidence="1">
    <location>
        <begin position="163"/>
        <end position="179"/>
    </location>
</feature>
<dbReference type="EMBL" id="AOMB01000040">
    <property type="protein sequence ID" value="EMA36757.1"/>
    <property type="molecule type" value="Genomic_DNA"/>
</dbReference>
<dbReference type="AlphaFoldDB" id="M0LT70"/>
<feature type="compositionally biased region" description="Basic and acidic residues" evidence="1">
    <location>
        <begin position="23"/>
        <end position="33"/>
    </location>
</feature>
<dbReference type="PATRIC" id="fig|1132509.6.peg.3307"/>
<reference evidence="2 3" key="1">
    <citation type="journal article" date="2014" name="PLoS Genet.">
        <title>Phylogenetically driven sequencing of extremely halophilic archaea reveals strategies for static and dynamic osmo-response.</title>
        <authorList>
            <person name="Becker E.A."/>
            <person name="Seitzer P.M."/>
            <person name="Tritt A."/>
            <person name="Larsen D."/>
            <person name="Krusor M."/>
            <person name="Yao A.I."/>
            <person name="Wu D."/>
            <person name="Madern D."/>
            <person name="Eisen J.A."/>
            <person name="Darling A.E."/>
            <person name="Facciotti M.T."/>
        </authorList>
    </citation>
    <scope>NUCLEOTIDE SEQUENCE [LARGE SCALE GENOMIC DNA]</scope>
    <source>
        <strain evidence="2 3">100A6</strain>
    </source>
</reference>
<protein>
    <submittedName>
        <fullName evidence="2">Uncharacterized protein</fullName>
    </submittedName>
</protein>
<gene>
    <name evidence="2" type="ORF">C447_14159</name>
</gene>
<dbReference type="Proteomes" id="UP000011566">
    <property type="component" value="Unassembled WGS sequence"/>
</dbReference>
<feature type="region of interest" description="Disordered" evidence="1">
    <location>
        <begin position="1"/>
        <end position="46"/>
    </location>
</feature>
<sequence length="234" mass="25617">MTDADRDREMERLAGDLSTTLADLRDELDRASEPPRGPLGLPRPPTPGEVLRFTDELAIPAVIAILEANIRALEAFQGALRLARAGDEVRGRSHEARARTETLSRGALDSLDDTLVDLQGALEGRPENPEARTLLDDARALRAEIDDRLRETEHRSGSGRGSPARDSRDGRDDTDRDPWAAEDDPDPDDDESVTIDVDAELDSIHDAIDEENGENKGNDKSEGYDGTDGNDEDQ</sequence>
<organism evidence="2 3">
    <name type="scientific">Halococcus hamelinensis 100A6</name>
    <dbReference type="NCBI Taxonomy" id="1132509"/>
    <lineage>
        <taxon>Archaea</taxon>
        <taxon>Methanobacteriati</taxon>
        <taxon>Methanobacteriota</taxon>
        <taxon>Stenosarchaea group</taxon>
        <taxon>Halobacteria</taxon>
        <taxon>Halobacteriales</taxon>
        <taxon>Halococcaceae</taxon>
        <taxon>Halococcus</taxon>
    </lineage>
</organism>
<name>M0LT70_9EURY</name>
<dbReference type="eggNOG" id="arCOG06243">
    <property type="taxonomic scope" value="Archaea"/>
</dbReference>
<accession>M0LT70</accession>
<dbReference type="Pfam" id="PF24414">
    <property type="entry name" value="DUF7547"/>
    <property type="match status" value="1"/>
</dbReference>
<evidence type="ECO:0000313" key="2">
    <source>
        <dbReference type="EMBL" id="EMA36757.1"/>
    </source>
</evidence>
<comment type="caution">
    <text evidence="2">The sequence shown here is derived from an EMBL/GenBank/DDBJ whole genome shotgun (WGS) entry which is preliminary data.</text>
</comment>
<evidence type="ECO:0000256" key="1">
    <source>
        <dbReference type="SAM" id="MobiDB-lite"/>
    </source>
</evidence>
<proteinExistence type="predicted"/>
<evidence type="ECO:0000313" key="3">
    <source>
        <dbReference type="Proteomes" id="UP000011566"/>
    </source>
</evidence>
<dbReference type="OrthoDB" id="157587at2157"/>
<dbReference type="RefSeq" id="WP_007695036.1">
    <property type="nucleotide sequence ID" value="NZ_AOMB01000040.1"/>
</dbReference>